<name>A0A5J4VYZ8_9EUKA</name>
<gene>
    <name evidence="1" type="ORF">EZS28_016562</name>
</gene>
<dbReference type="Proteomes" id="UP000324800">
    <property type="component" value="Unassembled WGS sequence"/>
</dbReference>
<evidence type="ECO:0000313" key="1">
    <source>
        <dbReference type="EMBL" id="KAA6387911.1"/>
    </source>
</evidence>
<protein>
    <submittedName>
        <fullName evidence="1">Uncharacterized protein</fullName>
    </submittedName>
</protein>
<organism evidence="1 2">
    <name type="scientific">Streblomastix strix</name>
    <dbReference type="NCBI Taxonomy" id="222440"/>
    <lineage>
        <taxon>Eukaryota</taxon>
        <taxon>Metamonada</taxon>
        <taxon>Preaxostyla</taxon>
        <taxon>Oxymonadida</taxon>
        <taxon>Streblomastigidae</taxon>
        <taxon>Streblomastix</taxon>
    </lineage>
</organism>
<proteinExistence type="predicted"/>
<comment type="caution">
    <text evidence="1">The sequence shown here is derived from an EMBL/GenBank/DDBJ whole genome shotgun (WGS) entry which is preliminary data.</text>
</comment>
<dbReference type="AlphaFoldDB" id="A0A5J4VYZ8"/>
<sequence length="159" mass="18386">MIKKLLGQVEGKQLEQSILDNHPTETSVKVACQAIHNDNIPRRFFVDLLPDKESSIDRVISALKNHRLIGISHRQPLLNKEETGKVLQVVNERNRKCKPGNNIIMCRTDVQNPERVHPVSRTWGTIKKRELKNFIRKLSDQESLREQNNSKQSKSICKF</sequence>
<reference evidence="1 2" key="1">
    <citation type="submission" date="2019-03" db="EMBL/GenBank/DDBJ databases">
        <title>Single cell metagenomics reveals metabolic interactions within the superorganism composed of flagellate Streblomastix strix and complex community of Bacteroidetes bacteria on its surface.</title>
        <authorList>
            <person name="Treitli S.C."/>
            <person name="Kolisko M."/>
            <person name="Husnik F."/>
            <person name="Keeling P."/>
            <person name="Hampl V."/>
        </authorList>
    </citation>
    <scope>NUCLEOTIDE SEQUENCE [LARGE SCALE GENOMIC DNA]</scope>
    <source>
        <strain evidence="1">ST1C</strain>
    </source>
</reference>
<accession>A0A5J4VYZ8</accession>
<evidence type="ECO:0000313" key="2">
    <source>
        <dbReference type="Proteomes" id="UP000324800"/>
    </source>
</evidence>
<dbReference type="EMBL" id="SNRW01004192">
    <property type="protein sequence ID" value="KAA6387911.1"/>
    <property type="molecule type" value="Genomic_DNA"/>
</dbReference>